<protein>
    <submittedName>
        <fullName evidence="3">SPW repeat-containing protein</fullName>
    </submittedName>
</protein>
<dbReference type="AlphaFoldDB" id="A0A1Y6BTZ7"/>
<name>A0A1Y6BTZ7_9PROT</name>
<gene>
    <name evidence="3" type="ORF">SAMN05428998_109117</name>
</gene>
<dbReference type="STRING" id="560819.SAMN05428998_109117"/>
<sequence length="121" mass="13029">MKKHRWQEWVNLVLGLWVVVSPWAVAQAIASAEGVGAAAMWDDYLVGIAVALLAAAALVAFQPWEDWLNLALGCWLLVSPWVLGFSSSAALMWNAVVVGALIVVFAGWALAEEPAKKQATE</sequence>
<proteinExistence type="predicted"/>
<evidence type="ECO:0000313" key="4">
    <source>
        <dbReference type="Proteomes" id="UP000192917"/>
    </source>
</evidence>
<keyword evidence="1" id="KW-0472">Membrane</keyword>
<reference evidence="3 4" key="1">
    <citation type="submission" date="2017-04" db="EMBL/GenBank/DDBJ databases">
        <authorList>
            <person name="Afonso C.L."/>
            <person name="Miller P.J."/>
            <person name="Scott M.A."/>
            <person name="Spackman E."/>
            <person name="Goraichik I."/>
            <person name="Dimitrov K.M."/>
            <person name="Suarez D.L."/>
            <person name="Swayne D.E."/>
        </authorList>
    </citation>
    <scope>NUCLEOTIDE SEQUENCE [LARGE SCALE GENOMIC DNA]</scope>
    <source>
        <strain evidence="3 4">USBA 355</strain>
    </source>
</reference>
<dbReference type="Proteomes" id="UP000192917">
    <property type="component" value="Unassembled WGS sequence"/>
</dbReference>
<dbReference type="EMBL" id="FWZX01000009">
    <property type="protein sequence ID" value="SMF27794.1"/>
    <property type="molecule type" value="Genomic_DNA"/>
</dbReference>
<feature type="transmembrane region" description="Helical" evidence="1">
    <location>
        <begin position="68"/>
        <end position="85"/>
    </location>
</feature>
<evidence type="ECO:0000256" key="1">
    <source>
        <dbReference type="SAM" id="Phobius"/>
    </source>
</evidence>
<organism evidence="3 4">
    <name type="scientific">Tistlia consotensis USBA 355</name>
    <dbReference type="NCBI Taxonomy" id="560819"/>
    <lineage>
        <taxon>Bacteria</taxon>
        <taxon>Pseudomonadati</taxon>
        <taxon>Pseudomonadota</taxon>
        <taxon>Alphaproteobacteria</taxon>
        <taxon>Rhodospirillales</taxon>
        <taxon>Rhodovibrionaceae</taxon>
        <taxon>Tistlia</taxon>
    </lineage>
</organism>
<feature type="transmembrane region" description="Helical" evidence="1">
    <location>
        <begin position="91"/>
        <end position="111"/>
    </location>
</feature>
<dbReference type="RefSeq" id="WP_085123173.1">
    <property type="nucleotide sequence ID" value="NZ_FWZX01000009.1"/>
</dbReference>
<dbReference type="InterPro" id="IPR005530">
    <property type="entry name" value="SPW"/>
</dbReference>
<feature type="transmembrane region" description="Helical" evidence="1">
    <location>
        <begin position="44"/>
        <end position="61"/>
    </location>
</feature>
<evidence type="ECO:0000313" key="3">
    <source>
        <dbReference type="EMBL" id="SMF27794.1"/>
    </source>
</evidence>
<feature type="domain" description="SPW repeat-containing integral membrane" evidence="2">
    <location>
        <begin position="6"/>
        <end position="106"/>
    </location>
</feature>
<dbReference type="Pfam" id="PF03779">
    <property type="entry name" value="SPW"/>
    <property type="match status" value="1"/>
</dbReference>
<keyword evidence="4" id="KW-1185">Reference proteome</keyword>
<keyword evidence="1" id="KW-0812">Transmembrane</keyword>
<accession>A0A1Y6BTZ7</accession>
<keyword evidence="1" id="KW-1133">Transmembrane helix</keyword>
<evidence type="ECO:0000259" key="2">
    <source>
        <dbReference type="Pfam" id="PF03779"/>
    </source>
</evidence>